<dbReference type="GO" id="GO:0016491">
    <property type="term" value="F:oxidoreductase activity"/>
    <property type="evidence" value="ECO:0007669"/>
    <property type="project" value="UniProtKB-KW"/>
</dbReference>
<feature type="domain" description="Nitroreductase" evidence="4">
    <location>
        <begin position="65"/>
        <end position="148"/>
    </location>
</feature>
<dbReference type="Gene3D" id="3.40.109.10">
    <property type="entry name" value="NADH Oxidase"/>
    <property type="match status" value="1"/>
</dbReference>
<reference evidence="5 6" key="1">
    <citation type="submission" date="2012-02" db="EMBL/GenBank/DDBJ databases">
        <title>Whole genome shotgun sequence of Gordonia sputi NBRC 100414.</title>
        <authorList>
            <person name="Yoshida I."/>
            <person name="Hosoyama A."/>
            <person name="Tsuchikane K."/>
            <person name="Katsumata H."/>
            <person name="Yamazaki S."/>
            <person name="Fujita N."/>
        </authorList>
    </citation>
    <scope>NUCLEOTIDE SEQUENCE [LARGE SCALE GENOMIC DNA]</scope>
    <source>
        <strain evidence="5 6">NBRC 100414</strain>
    </source>
</reference>
<keyword evidence="6" id="KW-1185">Reference proteome</keyword>
<comment type="caution">
    <text evidence="5">The sequence shown here is derived from an EMBL/GenBank/DDBJ whole genome shotgun (WGS) entry which is preliminary data.</text>
</comment>
<evidence type="ECO:0000256" key="3">
    <source>
        <dbReference type="SAM" id="MobiDB-lite"/>
    </source>
</evidence>
<evidence type="ECO:0000256" key="1">
    <source>
        <dbReference type="ARBA" id="ARBA00007118"/>
    </source>
</evidence>
<dbReference type="Proteomes" id="UP000005845">
    <property type="component" value="Unassembled WGS sequence"/>
</dbReference>
<keyword evidence="2" id="KW-0560">Oxidoreductase</keyword>
<feature type="region of interest" description="Disordered" evidence="3">
    <location>
        <begin position="156"/>
        <end position="192"/>
    </location>
</feature>
<evidence type="ECO:0000313" key="5">
    <source>
        <dbReference type="EMBL" id="GAB41717.1"/>
    </source>
</evidence>
<organism evidence="5 6">
    <name type="scientific">Gordonia sputi NBRC 100414</name>
    <dbReference type="NCBI Taxonomy" id="1089453"/>
    <lineage>
        <taxon>Bacteria</taxon>
        <taxon>Bacillati</taxon>
        <taxon>Actinomycetota</taxon>
        <taxon>Actinomycetes</taxon>
        <taxon>Mycobacteriales</taxon>
        <taxon>Gordoniaceae</taxon>
        <taxon>Gordonia</taxon>
    </lineage>
</organism>
<feature type="compositionally biased region" description="Basic and acidic residues" evidence="3">
    <location>
        <begin position="157"/>
        <end position="172"/>
    </location>
</feature>
<dbReference type="PANTHER" id="PTHR43673">
    <property type="entry name" value="NAD(P)H NITROREDUCTASE YDGI-RELATED"/>
    <property type="match status" value="1"/>
</dbReference>
<protein>
    <submittedName>
        <fullName evidence="5">Putative nitroreductase</fullName>
    </submittedName>
</protein>
<dbReference type="InterPro" id="IPR029479">
    <property type="entry name" value="Nitroreductase"/>
</dbReference>
<dbReference type="AlphaFoldDB" id="H5U7K9"/>
<accession>H5U7K9</accession>
<feature type="domain" description="Nitroreductase" evidence="4">
    <location>
        <begin position="5"/>
        <end position="49"/>
    </location>
</feature>
<dbReference type="PANTHER" id="PTHR43673:SF10">
    <property type="entry name" value="NADH DEHYDROGENASE_NAD(P)H NITROREDUCTASE XCC3605-RELATED"/>
    <property type="match status" value="1"/>
</dbReference>
<evidence type="ECO:0000256" key="2">
    <source>
        <dbReference type="ARBA" id="ARBA00023002"/>
    </source>
</evidence>
<dbReference type="EMBL" id="BAFC01000150">
    <property type="protein sequence ID" value="GAB41717.1"/>
    <property type="molecule type" value="Genomic_DNA"/>
</dbReference>
<dbReference type="InterPro" id="IPR000415">
    <property type="entry name" value="Nitroreductase-like"/>
</dbReference>
<dbReference type="Pfam" id="PF00881">
    <property type="entry name" value="Nitroreductase"/>
    <property type="match status" value="2"/>
</dbReference>
<evidence type="ECO:0000313" key="6">
    <source>
        <dbReference type="Proteomes" id="UP000005845"/>
    </source>
</evidence>
<dbReference type="CDD" id="cd02138">
    <property type="entry name" value="TdsD-like"/>
    <property type="match status" value="1"/>
</dbReference>
<name>H5U7K9_9ACTN</name>
<dbReference type="eggNOG" id="COG0778">
    <property type="taxonomic scope" value="Bacteria"/>
</dbReference>
<comment type="similarity">
    <text evidence="1">Belongs to the nitroreductase family.</text>
</comment>
<proteinExistence type="inferred from homology"/>
<gene>
    <name evidence="5" type="ORF">GOSPT_152_00160</name>
</gene>
<dbReference type="SUPFAM" id="SSF55469">
    <property type="entry name" value="FMN-dependent nitroreductase-like"/>
    <property type="match status" value="1"/>
</dbReference>
<dbReference type="RefSeq" id="WP_005209510.1">
    <property type="nucleotide sequence ID" value="NZ_BAFC01000150.1"/>
</dbReference>
<evidence type="ECO:0000259" key="4">
    <source>
        <dbReference type="Pfam" id="PF00881"/>
    </source>
</evidence>
<sequence>MHELISQRWSARGYDAEATVSVDEVTEILDAGRWAPTWGRMQPVRFVVGLRGDETFDALTATLNRGNTTWAPAAGALILLCTTDDPSDPKPDLYGGVDLGLALAQMILQCGALGLNGHPLAGFDKDSARTAFGIPADKKPLAMLAVGHLADPSTLSEKIRDRDAEPRERLPLDEVAFSGHWGEPFRAGPPAG</sequence>